<evidence type="ECO:0000313" key="7">
    <source>
        <dbReference type="EMBL" id="BCU80725.1"/>
    </source>
</evidence>
<feature type="signal peptide" evidence="5">
    <location>
        <begin position="1"/>
        <end position="23"/>
    </location>
</feature>
<feature type="domain" description="Fe/B12 periplasmic-binding" evidence="6">
    <location>
        <begin position="61"/>
        <end position="320"/>
    </location>
</feature>
<keyword evidence="4 5" id="KW-0732">Signal</keyword>
<dbReference type="Gene3D" id="3.40.50.1980">
    <property type="entry name" value="Nitrogenase molybdenum iron protein domain"/>
    <property type="match status" value="2"/>
</dbReference>
<dbReference type="SUPFAM" id="SSF53807">
    <property type="entry name" value="Helical backbone' metal receptor"/>
    <property type="match status" value="1"/>
</dbReference>
<reference evidence="7" key="1">
    <citation type="journal article" date="2013" name="Int. J. Syst. Evol. Microbiol.">
        <title>Polycladomyces abyssicola gen. nov., sp. nov., a thermophilic filamentous bacterium isolated from hemipelagic sediment.</title>
        <authorList>
            <person name="Tsubouchi T."/>
            <person name="Shimane Y."/>
            <person name="Mori K."/>
            <person name="Usui K."/>
            <person name="Hiraki T."/>
            <person name="Tame A."/>
            <person name="Uematsu K."/>
            <person name="Maruyama T."/>
            <person name="Hatada Y."/>
        </authorList>
    </citation>
    <scope>NUCLEOTIDE SEQUENCE</scope>
    <source>
        <strain evidence="7">JIR-001</strain>
    </source>
</reference>
<evidence type="ECO:0000256" key="4">
    <source>
        <dbReference type="ARBA" id="ARBA00022729"/>
    </source>
</evidence>
<comment type="similarity">
    <text evidence="2">Belongs to the bacterial solute-binding protein 8 family.</text>
</comment>
<dbReference type="InterPro" id="IPR002491">
    <property type="entry name" value="ABC_transptr_periplasmic_BD"/>
</dbReference>
<dbReference type="RefSeq" id="WP_212774057.1">
    <property type="nucleotide sequence ID" value="NZ_AP024601.1"/>
</dbReference>
<dbReference type="PANTHER" id="PTHR30532:SF1">
    <property type="entry name" value="IRON(3+)-HYDROXAMATE-BINDING PROTEIN FHUD"/>
    <property type="match status" value="1"/>
</dbReference>
<dbReference type="CDD" id="cd01146">
    <property type="entry name" value="FhuD"/>
    <property type="match status" value="1"/>
</dbReference>
<dbReference type="PANTHER" id="PTHR30532">
    <property type="entry name" value="IRON III DICITRATE-BINDING PERIPLASMIC PROTEIN"/>
    <property type="match status" value="1"/>
</dbReference>
<organism evidence="7 8">
    <name type="scientific">Polycladomyces abyssicola</name>
    <dbReference type="NCBI Taxonomy" id="1125966"/>
    <lineage>
        <taxon>Bacteria</taxon>
        <taxon>Bacillati</taxon>
        <taxon>Bacillota</taxon>
        <taxon>Bacilli</taxon>
        <taxon>Bacillales</taxon>
        <taxon>Thermoactinomycetaceae</taxon>
        <taxon>Polycladomyces</taxon>
    </lineage>
</organism>
<sequence length="322" mass="35150">MFTKKTCFSILLIAVMLVTSILAGCSGNADQTTTGQQGNSAAKRTVKHELGTLEFTTPPKRIVVLDMYLLDIATALGIQPVGVAQEELNNKSLPGYLKSRVTNSFTWVGSRKEPSLEMIASLKPDLIVADLQRHKEAYPQLSKIAPTMVVKGSGGQDWKQIVKSLAIALNMPERGDQVIKQYEQKVAQAKTALSKAGTLKVLPITIYPKQKVRIYTADSFTGTVLQDMGLTVPFRADGQPFIETGAEKLADIKADQYLLLQSPAYTKGVDWKNTPVFKDLPAVKAGKVVPVQMETWSFYRGPLAAQVIADEAVKLLANKQAK</sequence>
<proteinExistence type="inferred from homology"/>
<keyword evidence="3" id="KW-0813">Transport</keyword>
<dbReference type="InterPro" id="IPR051313">
    <property type="entry name" value="Bact_iron-sidero_bind"/>
</dbReference>
<evidence type="ECO:0000259" key="6">
    <source>
        <dbReference type="PROSITE" id="PS50983"/>
    </source>
</evidence>
<accession>A0A8D5UEU9</accession>
<dbReference type="GO" id="GO:1901678">
    <property type="term" value="P:iron coordination entity transport"/>
    <property type="evidence" value="ECO:0007669"/>
    <property type="project" value="UniProtKB-ARBA"/>
</dbReference>
<dbReference type="KEGG" id="pabs:JIR001_05080"/>
<dbReference type="EMBL" id="AP024601">
    <property type="protein sequence ID" value="BCU80725.1"/>
    <property type="molecule type" value="Genomic_DNA"/>
</dbReference>
<evidence type="ECO:0000256" key="3">
    <source>
        <dbReference type="ARBA" id="ARBA00022448"/>
    </source>
</evidence>
<dbReference type="AlphaFoldDB" id="A0A8D5UEU9"/>
<protein>
    <submittedName>
        <fullName evidence="7">Fe(3+)-citrate-binding protein YfmC</fullName>
    </submittedName>
</protein>
<comment type="subcellular location">
    <subcellularLocation>
        <location evidence="1">Cell envelope</location>
    </subcellularLocation>
</comment>
<gene>
    <name evidence="7" type="primary">yfmC</name>
    <name evidence="7" type="ORF">JIR001_05080</name>
</gene>
<evidence type="ECO:0000313" key="8">
    <source>
        <dbReference type="Proteomes" id="UP000677436"/>
    </source>
</evidence>
<feature type="chain" id="PRO_5039445843" evidence="5">
    <location>
        <begin position="24"/>
        <end position="322"/>
    </location>
</feature>
<dbReference type="Proteomes" id="UP000677436">
    <property type="component" value="Chromosome"/>
</dbReference>
<reference evidence="7" key="2">
    <citation type="journal article" date="2021" name="Microbiol. Resour. Announc.">
        <title>Complete Genome Sequence of Polycladomyces abyssicola JIR-001T, Isolated from Hemipelagic Sediment in Deep Seawater.</title>
        <authorList>
            <person name="Tsubouchi T."/>
            <person name="Kaneko Y."/>
        </authorList>
    </citation>
    <scope>NUCLEOTIDE SEQUENCE</scope>
    <source>
        <strain evidence="7">JIR-001</strain>
    </source>
</reference>
<name>A0A8D5UEU9_9BACL</name>
<keyword evidence="8" id="KW-1185">Reference proteome</keyword>
<dbReference type="PROSITE" id="PS51257">
    <property type="entry name" value="PROKAR_LIPOPROTEIN"/>
    <property type="match status" value="1"/>
</dbReference>
<dbReference type="GO" id="GO:0030288">
    <property type="term" value="C:outer membrane-bounded periplasmic space"/>
    <property type="evidence" value="ECO:0007669"/>
    <property type="project" value="TreeGrafter"/>
</dbReference>
<evidence type="ECO:0000256" key="5">
    <source>
        <dbReference type="SAM" id="SignalP"/>
    </source>
</evidence>
<evidence type="ECO:0000256" key="1">
    <source>
        <dbReference type="ARBA" id="ARBA00004196"/>
    </source>
</evidence>
<dbReference type="Pfam" id="PF01497">
    <property type="entry name" value="Peripla_BP_2"/>
    <property type="match status" value="1"/>
</dbReference>
<evidence type="ECO:0000256" key="2">
    <source>
        <dbReference type="ARBA" id="ARBA00008814"/>
    </source>
</evidence>
<dbReference type="PROSITE" id="PS50983">
    <property type="entry name" value="FE_B12_PBP"/>
    <property type="match status" value="1"/>
</dbReference>